<dbReference type="GO" id="GO:0032993">
    <property type="term" value="C:protein-DNA complex"/>
    <property type="evidence" value="ECO:0007669"/>
    <property type="project" value="TreeGrafter"/>
</dbReference>
<evidence type="ECO:0000256" key="7">
    <source>
        <dbReference type="ARBA" id="ARBA00022969"/>
    </source>
</evidence>
<keyword evidence="14 15" id="KW-0479">Metal-binding</keyword>
<dbReference type="Gene3D" id="3.40.50.2300">
    <property type="match status" value="1"/>
</dbReference>
<keyword evidence="5 16" id="KW-0597">Phosphoprotein</keyword>
<keyword evidence="6 14" id="KW-0106">Calcium</keyword>
<dbReference type="Pfam" id="PF08769">
    <property type="entry name" value="Spo0A_C"/>
    <property type="match status" value="1"/>
</dbReference>
<dbReference type="EMBL" id="JARPTC010000005">
    <property type="protein sequence ID" value="MDO7786409.1"/>
    <property type="molecule type" value="Genomic_DNA"/>
</dbReference>
<dbReference type="PIRSF" id="PIRSF002937">
    <property type="entry name" value="Res_reg_Spo0A"/>
    <property type="match status" value="1"/>
</dbReference>
<keyword evidence="4 14" id="KW-0678">Repressor</keyword>
<dbReference type="InterPro" id="IPR012052">
    <property type="entry name" value="Spore_0_A"/>
</dbReference>
<dbReference type="Gene3D" id="1.10.10.10">
    <property type="entry name" value="Winged helix-like DNA-binding domain superfamily/Winged helix DNA-binding domain"/>
    <property type="match status" value="1"/>
</dbReference>
<dbReference type="SUPFAM" id="SSF46894">
    <property type="entry name" value="C-terminal effector domain of the bipartite response regulators"/>
    <property type="match status" value="1"/>
</dbReference>
<keyword evidence="11 14" id="KW-0010">Activator</keyword>
<dbReference type="GO" id="GO:0000156">
    <property type="term" value="F:phosphorelay response regulator activity"/>
    <property type="evidence" value="ECO:0007669"/>
    <property type="project" value="TreeGrafter"/>
</dbReference>
<evidence type="ECO:0000256" key="13">
    <source>
        <dbReference type="ARBA" id="ARBA00024867"/>
    </source>
</evidence>
<evidence type="ECO:0000256" key="16">
    <source>
        <dbReference type="PROSITE-ProRule" id="PRU00169"/>
    </source>
</evidence>
<dbReference type="InterPro" id="IPR016032">
    <property type="entry name" value="Sig_transdc_resp-reg_C-effctor"/>
</dbReference>
<dbReference type="SUPFAM" id="SSF52172">
    <property type="entry name" value="CheY-like"/>
    <property type="match status" value="1"/>
</dbReference>
<organism evidence="18 19">
    <name type="scientific">Desulforamulus aquiferis</name>
    <dbReference type="NCBI Taxonomy" id="1397668"/>
    <lineage>
        <taxon>Bacteria</taxon>
        <taxon>Bacillati</taxon>
        <taxon>Bacillota</taxon>
        <taxon>Clostridia</taxon>
        <taxon>Eubacteriales</taxon>
        <taxon>Peptococcaceae</taxon>
        <taxon>Desulforamulus</taxon>
    </lineage>
</organism>
<feature type="binding site" evidence="15">
    <location>
        <position position="12"/>
    </location>
    <ligand>
        <name>Ca(2+)</name>
        <dbReference type="ChEBI" id="CHEBI:29108"/>
    </ligand>
</feature>
<evidence type="ECO:0000256" key="5">
    <source>
        <dbReference type="ARBA" id="ARBA00022553"/>
    </source>
</evidence>
<dbReference type="InterPro" id="IPR036388">
    <property type="entry name" value="WH-like_DNA-bd_sf"/>
</dbReference>
<evidence type="ECO:0000256" key="14">
    <source>
        <dbReference type="PIRNR" id="PIRNR002937"/>
    </source>
</evidence>
<keyword evidence="3 14" id="KW-0963">Cytoplasm</keyword>
<evidence type="ECO:0000256" key="10">
    <source>
        <dbReference type="ARBA" id="ARBA00023125"/>
    </source>
</evidence>
<sequence length="257" mass="28799">MIRKAIKVLIADDNREFCELLKEFINHQEDFVLVGIANNGLEALEIVQQQAPDVMVLDIIMPHLDGIGVLEKISSGATNNKPKVIMLTAFGQESVTQRAVELGADYYILKPFDFSVLATRIRQLADGVTVSSTYISPSKPRNLDVAVTNIIHEMGVPAHIKGYHYLREAILCVINEVNLLGAVTKELYPMIAQKYQTTPSRVERAIRHAIELAWDRGNIEMMTKFFGYTINLERGKPTNSEFIAMVADKLRIEAKVS</sequence>
<dbReference type="GO" id="GO:0000976">
    <property type="term" value="F:transcription cis-regulatory region binding"/>
    <property type="evidence" value="ECO:0007669"/>
    <property type="project" value="TreeGrafter"/>
</dbReference>
<feature type="binding site" evidence="15">
    <location>
        <position position="13"/>
    </location>
    <ligand>
        <name>Ca(2+)</name>
        <dbReference type="ChEBI" id="CHEBI:29108"/>
    </ligand>
</feature>
<evidence type="ECO:0000256" key="8">
    <source>
        <dbReference type="ARBA" id="ARBA00023012"/>
    </source>
</evidence>
<dbReference type="PANTHER" id="PTHR48111">
    <property type="entry name" value="REGULATOR OF RPOS"/>
    <property type="match status" value="1"/>
</dbReference>
<dbReference type="CDD" id="cd17561">
    <property type="entry name" value="REC_Spo0A"/>
    <property type="match status" value="1"/>
</dbReference>
<evidence type="ECO:0000256" key="3">
    <source>
        <dbReference type="ARBA" id="ARBA00022490"/>
    </source>
</evidence>
<dbReference type="NCBIfam" id="TIGR02875">
    <property type="entry name" value="spore_0_A"/>
    <property type="match status" value="1"/>
</dbReference>
<evidence type="ECO:0000256" key="11">
    <source>
        <dbReference type="ARBA" id="ARBA00023159"/>
    </source>
</evidence>
<dbReference type="GO" id="GO:0005829">
    <property type="term" value="C:cytosol"/>
    <property type="evidence" value="ECO:0007669"/>
    <property type="project" value="TreeGrafter"/>
</dbReference>
<evidence type="ECO:0000256" key="6">
    <source>
        <dbReference type="ARBA" id="ARBA00022837"/>
    </source>
</evidence>
<feature type="binding site" evidence="15">
    <location>
        <position position="58"/>
    </location>
    <ligand>
        <name>Ca(2+)</name>
        <dbReference type="ChEBI" id="CHEBI:29108"/>
    </ligand>
</feature>
<evidence type="ECO:0000259" key="17">
    <source>
        <dbReference type="PROSITE" id="PS50110"/>
    </source>
</evidence>
<evidence type="ECO:0000256" key="15">
    <source>
        <dbReference type="PIRSR" id="PIRSR002937-1"/>
    </source>
</evidence>
<dbReference type="GO" id="GO:0005509">
    <property type="term" value="F:calcium ion binding"/>
    <property type="evidence" value="ECO:0007669"/>
    <property type="project" value="UniProtKB-UniRule"/>
</dbReference>
<evidence type="ECO:0000256" key="1">
    <source>
        <dbReference type="ARBA" id="ARBA00004496"/>
    </source>
</evidence>
<dbReference type="InterPro" id="IPR001789">
    <property type="entry name" value="Sig_transdc_resp-reg_receiver"/>
</dbReference>
<dbReference type="PANTHER" id="PTHR48111:SF1">
    <property type="entry name" value="TWO-COMPONENT RESPONSE REGULATOR ORR33"/>
    <property type="match status" value="1"/>
</dbReference>
<dbReference type="InterPro" id="IPR039420">
    <property type="entry name" value="WalR-like"/>
</dbReference>
<reference evidence="18" key="2">
    <citation type="submission" date="2023-03" db="EMBL/GenBank/DDBJ databases">
        <authorList>
            <person name="Zhang Z."/>
        </authorList>
    </citation>
    <scope>NUCLEOTIDE SEQUENCE</scope>
    <source>
        <strain evidence="18">DSA</strain>
    </source>
</reference>
<dbReference type="GO" id="GO:0051606">
    <property type="term" value="P:detection of stimulus"/>
    <property type="evidence" value="ECO:0007669"/>
    <property type="project" value="UniProtKB-UniRule"/>
</dbReference>
<name>A0AAW7Z9T8_9FIRM</name>
<keyword evidence="19" id="KW-1185">Reference proteome</keyword>
<comment type="caution">
    <text evidence="18">The sequence shown here is derived from an EMBL/GenBank/DDBJ whole genome shotgun (WGS) entry which is preliminary data.</text>
</comment>
<dbReference type="Proteomes" id="UP001172911">
    <property type="component" value="Unassembled WGS sequence"/>
</dbReference>
<evidence type="ECO:0000256" key="4">
    <source>
        <dbReference type="ARBA" id="ARBA00022491"/>
    </source>
</evidence>
<evidence type="ECO:0000313" key="18">
    <source>
        <dbReference type="EMBL" id="MDO7786409.1"/>
    </source>
</evidence>
<proteinExistence type="predicted"/>
<dbReference type="RefSeq" id="WP_304541419.1">
    <property type="nucleotide sequence ID" value="NZ_JARPTC010000005.1"/>
</dbReference>
<dbReference type="GO" id="GO:0003700">
    <property type="term" value="F:DNA-binding transcription factor activity"/>
    <property type="evidence" value="ECO:0007669"/>
    <property type="project" value="InterPro"/>
</dbReference>
<comment type="function">
    <text evidence="13 14">May play the central regulatory role in sporulation. It may be an element of the effector pathway responsible for the activation of sporulation genes in response to nutritional stress. Spo0A may act in concert with spo0H (a sigma factor) to control the expression of some genes that are critical to the sporulation process.</text>
</comment>
<gene>
    <name evidence="18" type="primary">spo0A</name>
    <name evidence="18" type="ORF">P6N53_04140</name>
</gene>
<reference evidence="18" key="1">
    <citation type="journal article" date="2023" name="J. Hazard. Mater.">
        <title>Anaerobic biodegradation of pyrene and benzo[a]pyrene by a new sulfate-reducing Desulforamulus aquiferis strain DSA.</title>
        <authorList>
            <person name="Zhang Z."/>
            <person name="Sun J."/>
            <person name="Gong X."/>
            <person name="Wang C."/>
            <person name="Wang H."/>
        </authorList>
    </citation>
    <scope>NUCLEOTIDE SEQUENCE</scope>
    <source>
        <strain evidence="18">DSA</strain>
    </source>
</reference>
<keyword evidence="12 14" id="KW-0804">Transcription</keyword>
<keyword evidence="8 14" id="KW-0902">Two-component regulatory system</keyword>
<comment type="subcellular location">
    <subcellularLocation>
        <location evidence="1 14">Cytoplasm</location>
    </subcellularLocation>
</comment>
<comment type="cofactor">
    <cofactor evidence="14 15">
        <name>Ca(2+)</name>
        <dbReference type="ChEBI" id="CHEBI:29108"/>
    </cofactor>
    <text evidence="14 15">Binds 1 Ca(2+) ion per subunit.</text>
</comment>
<keyword evidence="7 14" id="KW-0749">Sporulation</keyword>
<dbReference type="GO" id="GO:0042173">
    <property type="term" value="P:regulation of sporulation resulting in formation of a cellular spore"/>
    <property type="evidence" value="ECO:0007669"/>
    <property type="project" value="InterPro"/>
</dbReference>
<evidence type="ECO:0000256" key="12">
    <source>
        <dbReference type="ARBA" id="ARBA00023163"/>
    </source>
</evidence>
<keyword evidence="10 14" id="KW-0238">DNA-binding</keyword>
<feature type="domain" description="Response regulatory" evidence="17">
    <location>
        <begin position="7"/>
        <end position="125"/>
    </location>
</feature>
<accession>A0AAW7Z9T8</accession>
<dbReference type="GO" id="GO:0030435">
    <property type="term" value="P:sporulation resulting in formation of a cellular spore"/>
    <property type="evidence" value="ECO:0007669"/>
    <property type="project" value="UniProtKB-UniRule"/>
</dbReference>
<dbReference type="InterPro" id="IPR011006">
    <property type="entry name" value="CheY-like_superfamily"/>
</dbReference>
<evidence type="ECO:0000256" key="9">
    <source>
        <dbReference type="ARBA" id="ARBA00023015"/>
    </source>
</evidence>
<dbReference type="Pfam" id="PF00072">
    <property type="entry name" value="Response_reg"/>
    <property type="match status" value="1"/>
</dbReference>
<evidence type="ECO:0000256" key="2">
    <source>
        <dbReference type="ARBA" id="ARBA00018672"/>
    </source>
</evidence>
<dbReference type="AlphaFoldDB" id="A0AAW7Z9T8"/>
<evidence type="ECO:0000313" key="19">
    <source>
        <dbReference type="Proteomes" id="UP001172911"/>
    </source>
</evidence>
<feature type="modified residue" description="4-aspartylphosphate" evidence="16">
    <location>
        <position position="58"/>
    </location>
</feature>
<dbReference type="SMART" id="SM00448">
    <property type="entry name" value="REC"/>
    <property type="match status" value="1"/>
</dbReference>
<dbReference type="PROSITE" id="PS50110">
    <property type="entry name" value="RESPONSE_REGULATORY"/>
    <property type="match status" value="1"/>
</dbReference>
<dbReference type="InterPro" id="IPR014879">
    <property type="entry name" value="Spo0A_C"/>
</dbReference>
<protein>
    <recommendedName>
        <fullName evidence="2 14">Stage 0 sporulation protein A homolog</fullName>
    </recommendedName>
</protein>
<keyword evidence="9 14" id="KW-0805">Transcription regulation</keyword>